<gene>
    <name evidence="1" type="ORF">Tci_618586</name>
</gene>
<name>A0A699JMB7_TANCI</name>
<proteinExistence type="predicted"/>
<comment type="caution">
    <text evidence="1">The sequence shown here is derived from an EMBL/GenBank/DDBJ whole genome shotgun (WGS) entry which is preliminary data.</text>
</comment>
<protein>
    <submittedName>
        <fullName evidence="1">Uncharacterized protein</fullName>
    </submittedName>
</protein>
<accession>A0A699JMB7</accession>
<sequence>MQSQTSNTLHNAIIEAGGKDRLPMLAPGWIDKEIPISEESPITRTERFQETYKNVSQEICDQLNAKAEAVQIILTGIDNDIYSTVDACPNACEMWKAIERLKQEFLNQITTSCYQKQSVGNKMHKAFPLPVMEFPLLKKNNATTVKIRTATKVKKDSYEASGDVATIGSASDGTGKKKGRTVTLTTDDMQKRKNDTFGGNEATKKTKKNLLNQQYGNFKAEGSETLEQTSKHSSGNEEVNIASVSAASTNVSTASANIRVASISQDTACAYIASQSSGS</sequence>
<evidence type="ECO:0000313" key="1">
    <source>
        <dbReference type="EMBL" id="GFA46614.1"/>
    </source>
</evidence>
<dbReference type="EMBL" id="BKCJ010428982">
    <property type="protein sequence ID" value="GFA46614.1"/>
    <property type="molecule type" value="Genomic_DNA"/>
</dbReference>
<dbReference type="AlphaFoldDB" id="A0A699JMB7"/>
<organism evidence="1">
    <name type="scientific">Tanacetum cinerariifolium</name>
    <name type="common">Dalmatian daisy</name>
    <name type="synonym">Chrysanthemum cinerariifolium</name>
    <dbReference type="NCBI Taxonomy" id="118510"/>
    <lineage>
        <taxon>Eukaryota</taxon>
        <taxon>Viridiplantae</taxon>
        <taxon>Streptophyta</taxon>
        <taxon>Embryophyta</taxon>
        <taxon>Tracheophyta</taxon>
        <taxon>Spermatophyta</taxon>
        <taxon>Magnoliopsida</taxon>
        <taxon>eudicotyledons</taxon>
        <taxon>Gunneridae</taxon>
        <taxon>Pentapetalae</taxon>
        <taxon>asterids</taxon>
        <taxon>campanulids</taxon>
        <taxon>Asterales</taxon>
        <taxon>Asteraceae</taxon>
        <taxon>Asteroideae</taxon>
        <taxon>Anthemideae</taxon>
        <taxon>Anthemidinae</taxon>
        <taxon>Tanacetum</taxon>
    </lineage>
</organism>
<reference evidence="1" key="1">
    <citation type="journal article" date="2019" name="Sci. Rep.">
        <title>Draft genome of Tanacetum cinerariifolium, the natural source of mosquito coil.</title>
        <authorList>
            <person name="Yamashiro T."/>
            <person name="Shiraishi A."/>
            <person name="Satake H."/>
            <person name="Nakayama K."/>
        </authorList>
    </citation>
    <scope>NUCLEOTIDE SEQUENCE</scope>
</reference>